<dbReference type="EMBL" id="JABMCE010000076">
    <property type="protein sequence ID" value="NUU14110.1"/>
    <property type="molecule type" value="Genomic_DNA"/>
</dbReference>
<gene>
    <name evidence="4" type="ORF">HP507_09745</name>
</gene>
<evidence type="ECO:0000256" key="2">
    <source>
        <dbReference type="SAM" id="SignalP"/>
    </source>
</evidence>
<accession>A0ABX2M831</accession>
<comment type="caution">
    <text evidence="4">The sequence shown here is derived from an EMBL/GenBank/DDBJ whole genome shotgun (WGS) entry which is preliminary data.</text>
</comment>
<organism evidence="4 5">
    <name type="scientific">Curtobacterium pusillum</name>
    <dbReference type="NCBI Taxonomy" id="69373"/>
    <lineage>
        <taxon>Bacteria</taxon>
        <taxon>Bacillati</taxon>
        <taxon>Actinomycetota</taxon>
        <taxon>Actinomycetes</taxon>
        <taxon>Micrococcales</taxon>
        <taxon>Microbacteriaceae</taxon>
        <taxon>Curtobacterium</taxon>
    </lineage>
</organism>
<dbReference type="Pfam" id="PF01266">
    <property type="entry name" value="DAO"/>
    <property type="match status" value="1"/>
</dbReference>
<dbReference type="Proteomes" id="UP000573001">
    <property type="component" value="Unassembled WGS sequence"/>
</dbReference>
<dbReference type="SUPFAM" id="SSF51905">
    <property type="entry name" value="FAD/NAD(P)-binding domain"/>
    <property type="match status" value="1"/>
</dbReference>
<evidence type="ECO:0000313" key="5">
    <source>
        <dbReference type="Proteomes" id="UP000573001"/>
    </source>
</evidence>
<protein>
    <submittedName>
        <fullName evidence="4">FAD-dependent oxidoreductase</fullName>
    </submittedName>
</protein>
<sequence length="432" mass="46594">MTHRLPIAVLGAGAAGCATALALAHAGHDVTLIDRRGLLEGTSNGTPARLGLGFHYADRATALLLLEHTVDFVTRLPGSTLADRPGAPDSVRHARYFIARDSLFTPDELRGTHRALAARYAELWQEHEGRLPYGEPEQFLRELAPEEYEHDTATARVVAGFDTREVLMDWPHVRRALLDAVTAEPRVRVVTGAEVVGVDRHAPFRSVVRIEDAAGRAAQLGASLVVNCTWENIDRLTASAGLPVNAEAVNRLKALLELRLPASLVDLPSTFFCIGPFAMFSNMGDGRGMVTYAPDTNVRAYPAGDGVAEIMRALDGQTSRKADDELAARILAGVASFIPGMAGAEPLALRYGVVRTHGSSALDDRGSDIHRRDYSGVRVEAPDLITNAATKLIYFLRNADDVTTRVAEVLPPPTDRARPGDWVTPVAAGARR</sequence>
<keyword evidence="2" id="KW-0732">Signal</keyword>
<evidence type="ECO:0000256" key="1">
    <source>
        <dbReference type="SAM" id="MobiDB-lite"/>
    </source>
</evidence>
<evidence type="ECO:0000313" key="4">
    <source>
        <dbReference type="EMBL" id="NUU14110.1"/>
    </source>
</evidence>
<dbReference type="PROSITE" id="PS51257">
    <property type="entry name" value="PROKAR_LIPOPROTEIN"/>
    <property type="match status" value="1"/>
</dbReference>
<keyword evidence="5" id="KW-1185">Reference proteome</keyword>
<reference evidence="4 5" key="1">
    <citation type="submission" date="2020-05" db="EMBL/GenBank/DDBJ databases">
        <title>Genome Sequencing of Type Strains.</title>
        <authorList>
            <person name="Lemaire J.F."/>
            <person name="Inderbitzin P."/>
            <person name="Gregorio O.A."/>
            <person name="Collins S.B."/>
            <person name="Wespe N."/>
            <person name="Knight-Connoni V."/>
        </authorList>
    </citation>
    <scope>NUCLEOTIDE SEQUENCE [LARGE SCALE GENOMIC DNA]</scope>
    <source>
        <strain evidence="4 5">ATCC 19096</strain>
    </source>
</reference>
<name>A0ABX2M831_9MICO</name>
<dbReference type="Gene3D" id="3.50.50.60">
    <property type="entry name" value="FAD/NAD(P)-binding domain"/>
    <property type="match status" value="1"/>
</dbReference>
<evidence type="ECO:0000259" key="3">
    <source>
        <dbReference type="Pfam" id="PF01266"/>
    </source>
</evidence>
<feature type="region of interest" description="Disordered" evidence="1">
    <location>
        <begin position="410"/>
        <end position="432"/>
    </location>
</feature>
<proteinExistence type="predicted"/>
<feature type="domain" description="FAD dependent oxidoreductase" evidence="3">
    <location>
        <begin position="7"/>
        <end position="350"/>
    </location>
</feature>
<dbReference type="RefSeq" id="WP_175351591.1">
    <property type="nucleotide sequence ID" value="NZ_BAAAWQ010000001.1"/>
</dbReference>
<dbReference type="InterPro" id="IPR006076">
    <property type="entry name" value="FAD-dep_OxRdtase"/>
</dbReference>
<feature type="signal peptide" evidence="2">
    <location>
        <begin position="1"/>
        <end position="20"/>
    </location>
</feature>
<dbReference type="InterPro" id="IPR036188">
    <property type="entry name" value="FAD/NAD-bd_sf"/>
</dbReference>
<dbReference type="Gene3D" id="3.30.9.10">
    <property type="entry name" value="D-Amino Acid Oxidase, subunit A, domain 2"/>
    <property type="match status" value="1"/>
</dbReference>
<feature type="chain" id="PRO_5045461447" evidence="2">
    <location>
        <begin position="21"/>
        <end position="432"/>
    </location>
</feature>